<dbReference type="Proteomes" id="UP000587527">
    <property type="component" value="Unassembled WGS sequence"/>
</dbReference>
<proteinExistence type="predicted"/>
<gene>
    <name evidence="2" type="ORF">F4553_007544</name>
</gene>
<evidence type="ECO:0000313" key="3">
    <source>
        <dbReference type="Proteomes" id="UP000587527"/>
    </source>
</evidence>
<evidence type="ECO:0000256" key="1">
    <source>
        <dbReference type="SAM" id="Phobius"/>
    </source>
</evidence>
<keyword evidence="1" id="KW-0812">Transmembrane</keyword>
<organism evidence="2 3">
    <name type="scientific">Allocatelliglobosispora scoriae</name>
    <dbReference type="NCBI Taxonomy" id="643052"/>
    <lineage>
        <taxon>Bacteria</taxon>
        <taxon>Bacillati</taxon>
        <taxon>Actinomycetota</taxon>
        <taxon>Actinomycetes</taxon>
        <taxon>Micromonosporales</taxon>
        <taxon>Micromonosporaceae</taxon>
        <taxon>Allocatelliglobosispora</taxon>
    </lineage>
</organism>
<keyword evidence="1" id="KW-1133">Transmembrane helix</keyword>
<sequence>MDQQSWIIVAGAAVAIVAVLSAWRQTVRAAEIGVGGKELAVVAGLLHDLRTPEFRDAFDAAVRLPADLELPMGFDSLAAPDRESAQLVTEAFDDIGGLVAGQLVRAETILPLVSTRAMRAWHALAPAIAAERDHRARTYPAEVNPTFAPHFELLVAAARVRQQAHREARPAKIR</sequence>
<name>A0A841C582_9ACTN</name>
<keyword evidence="1" id="KW-0472">Membrane</keyword>
<dbReference type="EMBL" id="JACHMN010000003">
    <property type="protein sequence ID" value="MBB5874110.1"/>
    <property type="molecule type" value="Genomic_DNA"/>
</dbReference>
<keyword evidence="3" id="KW-1185">Reference proteome</keyword>
<protein>
    <submittedName>
        <fullName evidence="2">Uncharacterized protein</fullName>
    </submittedName>
</protein>
<dbReference type="RefSeq" id="WP_184845949.1">
    <property type="nucleotide sequence ID" value="NZ_JACHMN010000003.1"/>
</dbReference>
<accession>A0A841C582</accession>
<comment type="caution">
    <text evidence="2">The sequence shown here is derived from an EMBL/GenBank/DDBJ whole genome shotgun (WGS) entry which is preliminary data.</text>
</comment>
<evidence type="ECO:0000313" key="2">
    <source>
        <dbReference type="EMBL" id="MBB5874110.1"/>
    </source>
</evidence>
<feature type="transmembrane region" description="Helical" evidence="1">
    <location>
        <begin position="6"/>
        <end position="23"/>
    </location>
</feature>
<reference evidence="2 3" key="1">
    <citation type="submission" date="2020-08" db="EMBL/GenBank/DDBJ databases">
        <title>Sequencing the genomes of 1000 actinobacteria strains.</title>
        <authorList>
            <person name="Klenk H.-P."/>
        </authorList>
    </citation>
    <scope>NUCLEOTIDE SEQUENCE [LARGE SCALE GENOMIC DNA]</scope>
    <source>
        <strain evidence="2 3">DSM 45362</strain>
    </source>
</reference>
<dbReference type="AlphaFoldDB" id="A0A841C582"/>